<dbReference type="SUPFAM" id="SSF53067">
    <property type="entry name" value="Actin-like ATPase domain"/>
    <property type="match status" value="1"/>
</dbReference>
<gene>
    <name evidence="8" type="primary">kae1</name>
    <name evidence="10" type="ORF">JW744_04375</name>
</gene>
<dbReference type="InterPro" id="IPR043129">
    <property type="entry name" value="ATPase_NBD"/>
</dbReference>
<feature type="binding site" evidence="8">
    <location>
        <begin position="132"/>
        <end position="136"/>
    </location>
    <ligand>
        <name>substrate</name>
    </ligand>
</feature>
<evidence type="ECO:0000313" key="10">
    <source>
        <dbReference type="EMBL" id="MBN2067677.1"/>
    </source>
</evidence>
<evidence type="ECO:0000256" key="3">
    <source>
        <dbReference type="ARBA" id="ARBA00022694"/>
    </source>
</evidence>
<keyword evidence="5 8" id="KW-0408">Iron</keyword>
<reference evidence="10" key="1">
    <citation type="submission" date="2021-01" db="EMBL/GenBank/DDBJ databases">
        <title>Active Sulfur Cycling in an Early Earth Analoge.</title>
        <authorList>
            <person name="Hahn C.R."/>
            <person name="Youssef N.H."/>
            <person name="Elshahed M."/>
        </authorList>
    </citation>
    <scope>NUCLEOTIDE SEQUENCE</scope>
    <source>
        <strain evidence="10">Zod_Metabat.1151</strain>
    </source>
</reference>
<feature type="binding site" evidence="8">
    <location>
        <position position="111"/>
    </location>
    <ligand>
        <name>Fe cation</name>
        <dbReference type="ChEBI" id="CHEBI:24875"/>
    </ligand>
</feature>
<keyword evidence="1 8" id="KW-0963">Cytoplasm</keyword>
<evidence type="ECO:0000256" key="8">
    <source>
        <dbReference type="HAMAP-Rule" id="MF_01446"/>
    </source>
</evidence>
<accession>A0A938YT85</accession>
<comment type="caution">
    <text evidence="10">The sequence shown here is derived from an EMBL/GenBank/DDBJ whole genome shotgun (WGS) entry which is preliminary data.</text>
</comment>
<dbReference type="GO" id="GO:0061711">
    <property type="term" value="F:tRNA N(6)-L-threonylcarbamoyladenine synthase activity"/>
    <property type="evidence" value="ECO:0007669"/>
    <property type="project" value="UniProtKB-EC"/>
</dbReference>
<comment type="similarity">
    <text evidence="8">Belongs to the KAE1 / TsaD family.</text>
</comment>
<feature type="binding site" evidence="8">
    <location>
        <position position="132"/>
    </location>
    <ligand>
        <name>Fe cation</name>
        <dbReference type="ChEBI" id="CHEBI:24875"/>
    </ligand>
</feature>
<keyword evidence="3 8" id="KW-0819">tRNA processing</keyword>
<evidence type="ECO:0000256" key="6">
    <source>
        <dbReference type="ARBA" id="ARBA00023315"/>
    </source>
</evidence>
<dbReference type="EMBL" id="JAFGDB010000073">
    <property type="protein sequence ID" value="MBN2067677.1"/>
    <property type="molecule type" value="Genomic_DNA"/>
</dbReference>
<dbReference type="PRINTS" id="PR00789">
    <property type="entry name" value="OSIALOPTASE"/>
</dbReference>
<feature type="binding site" evidence="8">
    <location>
        <position position="115"/>
    </location>
    <ligand>
        <name>Fe cation</name>
        <dbReference type="ChEBI" id="CHEBI:24875"/>
    </ligand>
</feature>
<dbReference type="AlphaFoldDB" id="A0A938YT85"/>
<name>A0A938YT85_9ARCH</name>
<evidence type="ECO:0000256" key="7">
    <source>
        <dbReference type="ARBA" id="ARBA00048117"/>
    </source>
</evidence>
<feature type="binding site" evidence="8">
    <location>
        <position position="288"/>
    </location>
    <ligand>
        <name>Fe cation</name>
        <dbReference type="ChEBI" id="CHEBI:24875"/>
    </ligand>
</feature>
<evidence type="ECO:0000256" key="1">
    <source>
        <dbReference type="ARBA" id="ARBA00022490"/>
    </source>
</evidence>
<feature type="binding site" evidence="8">
    <location>
        <position position="177"/>
    </location>
    <ligand>
        <name>substrate</name>
    </ligand>
</feature>
<dbReference type="GO" id="GO:0000408">
    <property type="term" value="C:EKC/KEOPS complex"/>
    <property type="evidence" value="ECO:0007669"/>
    <property type="project" value="InterPro"/>
</dbReference>
<evidence type="ECO:0000256" key="4">
    <source>
        <dbReference type="ARBA" id="ARBA00022723"/>
    </source>
</evidence>
<dbReference type="HAMAP" id="MF_01446">
    <property type="entry name" value="Kae1"/>
    <property type="match status" value="1"/>
</dbReference>
<keyword evidence="6 8" id="KW-0012">Acyltransferase</keyword>
<keyword evidence="10" id="KW-0418">Kinase</keyword>
<feature type="domain" description="Gcp-like" evidence="9">
    <location>
        <begin position="29"/>
        <end position="295"/>
    </location>
</feature>
<dbReference type="Gene3D" id="3.30.420.40">
    <property type="match status" value="2"/>
</dbReference>
<dbReference type="GO" id="GO:0002949">
    <property type="term" value="P:tRNA threonylcarbamoyladenosine modification"/>
    <property type="evidence" value="ECO:0007669"/>
    <property type="project" value="UniProtKB-UniRule"/>
</dbReference>
<protein>
    <recommendedName>
        <fullName evidence="8">tRNA N6-adenosine threonylcarbamoyltransferase</fullName>
        <ecNumber evidence="8">2.3.1.234</ecNumber>
    </recommendedName>
    <alternativeName>
        <fullName evidence="8">N6-L-threonylcarbamoyladenine synthase</fullName>
        <shortName evidence="8">t(6)A synthase</shortName>
    </alternativeName>
    <alternativeName>
        <fullName evidence="8">t(6)A37 threonylcarbamoyladenosine biosynthesis protein Kae1</fullName>
    </alternativeName>
    <alternativeName>
        <fullName evidence="8">tRNA threonylcarbamoyladenosine biosynthesis protein Kae1</fullName>
    </alternativeName>
</protein>
<comment type="cofactor">
    <cofactor evidence="8">
        <name>Fe(2+)</name>
        <dbReference type="ChEBI" id="CHEBI:29033"/>
    </cofactor>
    <text evidence="8">Binds 1 Fe(2+) ion per subunit.</text>
</comment>
<dbReference type="GO" id="GO:0016301">
    <property type="term" value="F:kinase activity"/>
    <property type="evidence" value="ECO:0007669"/>
    <property type="project" value="UniProtKB-KW"/>
</dbReference>
<feature type="binding site" evidence="8">
    <location>
        <position position="260"/>
    </location>
    <ligand>
        <name>substrate</name>
    </ligand>
</feature>
<dbReference type="GO" id="GO:0005737">
    <property type="term" value="C:cytoplasm"/>
    <property type="evidence" value="ECO:0007669"/>
    <property type="project" value="UniProtKB-SubCell"/>
</dbReference>
<evidence type="ECO:0000256" key="2">
    <source>
        <dbReference type="ARBA" id="ARBA00022679"/>
    </source>
</evidence>
<organism evidence="10 11">
    <name type="scientific">Candidatus Iainarchaeum sp</name>
    <dbReference type="NCBI Taxonomy" id="3101447"/>
    <lineage>
        <taxon>Archaea</taxon>
        <taxon>Candidatus Iainarchaeota</taxon>
        <taxon>Candidatus Iainarchaeia</taxon>
        <taxon>Candidatus Iainarchaeales</taxon>
        <taxon>Candidatus Iainarchaeaceae</taxon>
        <taxon>Candidatus Iainarchaeum</taxon>
    </lineage>
</organism>
<feature type="binding site" evidence="8">
    <location>
        <position position="164"/>
    </location>
    <ligand>
        <name>substrate</name>
    </ligand>
</feature>
<dbReference type="GO" id="GO:0005506">
    <property type="term" value="F:iron ion binding"/>
    <property type="evidence" value="ECO:0007669"/>
    <property type="project" value="UniProtKB-UniRule"/>
</dbReference>
<comment type="function">
    <text evidence="8">Required for the formation of a threonylcarbamoyl group on adenosine at position 37 (t(6)A37) in tRNAs that read codons beginning with adenine. Is probably involved in the transfer of the threonylcarbamoyl moiety of threonylcarbamoyl-AMP (TC-AMP) to the N6 group of A37.</text>
</comment>
<dbReference type="NCBIfam" id="TIGR03722">
    <property type="entry name" value="arch_KAE1"/>
    <property type="match status" value="1"/>
</dbReference>
<proteinExistence type="inferred from homology"/>
<sequence length="329" mass="35530">MICLGIESTAHTFGCGIVSDKGGKCSILANEKDSVTTEEGGLIPRELAKHHFEKAKEVIESGLKKANLKMKDIDLVAFSQGPGIGQALRVGAIAARTLALANEKPLLGVNHCVAHVEIGKAMTGAKDPIVVYVSGANTQIIGYEEGKYRVFGETLDIGLGNLLDSFGRKMGLGFPAGPALDKMYFEKKKYVELPYTVKGMDLAFSGLGTAAGQKIGKERKEDLAYGLLHNAFAMLAEVSERALAHTEKEELLLTGGVAASKALREMLEKMCNARNAKFFVPPFSVCVDQAAMIAWLGLVEFRAGNRMKVKESGIDPRQRTDAIRVNWLD</sequence>
<dbReference type="Pfam" id="PF00814">
    <property type="entry name" value="TsaD"/>
    <property type="match status" value="1"/>
</dbReference>
<dbReference type="NCBIfam" id="TIGR00329">
    <property type="entry name" value="gcp_kae1"/>
    <property type="match status" value="1"/>
</dbReference>
<dbReference type="EC" id="2.3.1.234" evidence="8"/>
<dbReference type="PANTHER" id="PTHR11735:SF14">
    <property type="entry name" value="TRNA N6-ADENOSINE THREONYLCARBAMOYLTRANSFERASE"/>
    <property type="match status" value="1"/>
</dbReference>
<keyword evidence="4 8" id="KW-0479">Metal-binding</keyword>
<evidence type="ECO:0000313" key="11">
    <source>
        <dbReference type="Proteomes" id="UP000809243"/>
    </source>
</evidence>
<keyword evidence="2 8" id="KW-0808">Transferase</keyword>
<evidence type="ECO:0000256" key="5">
    <source>
        <dbReference type="ARBA" id="ARBA00023004"/>
    </source>
</evidence>
<dbReference type="FunFam" id="3.30.420.40:FF:000037">
    <property type="entry name" value="Probable tRNA N6-adenosine threonylcarbamoyltransferase"/>
    <property type="match status" value="1"/>
</dbReference>
<dbReference type="InterPro" id="IPR034680">
    <property type="entry name" value="Kae1_archaea_euk"/>
</dbReference>
<dbReference type="InterPro" id="IPR000905">
    <property type="entry name" value="Gcp-like_dom"/>
</dbReference>
<dbReference type="Proteomes" id="UP000809243">
    <property type="component" value="Unassembled WGS sequence"/>
</dbReference>
<evidence type="ECO:0000259" key="9">
    <source>
        <dbReference type="Pfam" id="PF00814"/>
    </source>
</evidence>
<comment type="subcellular location">
    <subcellularLocation>
        <location evidence="8">Cytoplasm</location>
    </subcellularLocation>
</comment>
<dbReference type="NCBIfam" id="NF007174">
    <property type="entry name" value="PRK09605.1"/>
    <property type="match status" value="1"/>
</dbReference>
<dbReference type="InterPro" id="IPR017861">
    <property type="entry name" value="KAE1/TsaD"/>
</dbReference>
<comment type="catalytic activity">
    <reaction evidence="7 8">
        <text>L-threonylcarbamoyladenylate + adenosine(37) in tRNA = N(6)-L-threonylcarbamoyladenosine(37) in tRNA + AMP + H(+)</text>
        <dbReference type="Rhea" id="RHEA:37059"/>
        <dbReference type="Rhea" id="RHEA-COMP:10162"/>
        <dbReference type="Rhea" id="RHEA-COMP:10163"/>
        <dbReference type="ChEBI" id="CHEBI:15378"/>
        <dbReference type="ChEBI" id="CHEBI:73682"/>
        <dbReference type="ChEBI" id="CHEBI:74411"/>
        <dbReference type="ChEBI" id="CHEBI:74418"/>
        <dbReference type="ChEBI" id="CHEBI:456215"/>
        <dbReference type="EC" id="2.3.1.234"/>
    </reaction>
</comment>
<feature type="binding site" evidence="8">
    <location>
        <position position="181"/>
    </location>
    <ligand>
        <name>substrate</name>
    </ligand>
</feature>
<dbReference type="PANTHER" id="PTHR11735">
    <property type="entry name" value="TRNA N6-ADENOSINE THREONYLCARBAMOYLTRANSFERASE"/>
    <property type="match status" value="1"/>
</dbReference>